<name>A0ABS1KU82_9BACT</name>
<sequence length="228" mass="26159">MNKVVWLGYLLLTLCPLFVAAQGDEVLERKGFSLTFISNDSTLDGRLRARMIKTFFELYPVLAKEYNVNACRAVVFQVDTAYHGVGEAYGCVTHYGAQWLHHYASDIDIVTHEIMHVIQDYPKYEPLWITEGIADYVRYTFGVDNAGAGWSLPPFKAGQHYSHGYRVTARFFVWLEQNIRPGIVKAIDAAMRAGTYSEKTWRDETNRTVDDLWLEYETSNPVFSVHKN</sequence>
<dbReference type="RefSeq" id="WP_202011793.1">
    <property type="nucleotide sequence ID" value="NZ_JAERRB010000005.1"/>
</dbReference>
<protein>
    <submittedName>
        <fullName evidence="2">Secretory protein</fullName>
    </submittedName>
</protein>
<dbReference type="Proteomes" id="UP000613030">
    <property type="component" value="Unassembled WGS sequence"/>
</dbReference>
<evidence type="ECO:0000313" key="2">
    <source>
        <dbReference type="EMBL" id="MBL0742991.1"/>
    </source>
</evidence>
<gene>
    <name evidence="2" type="ORF">JI741_17310</name>
</gene>
<proteinExistence type="predicted"/>
<comment type="caution">
    <text evidence="2">The sequence shown here is derived from an EMBL/GenBank/DDBJ whole genome shotgun (WGS) entry which is preliminary data.</text>
</comment>
<feature type="signal peptide" evidence="1">
    <location>
        <begin position="1"/>
        <end position="21"/>
    </location>
</feature>
<dbReference type="PANTHER" id="PTHR33321">
    <property type="match status" value="1"/>
</dbReference>
<keyword evidence="3" id="KW-1185">Reference proteome</keyword>
<organism evidence="2 3">
    <name type="scientific">Chryseolinea lacunae</name>
    <dbReference type="NCBI Taxonomy" id="2801331"/>
    <lineage>
        <taxon>Bacteria</taxon>
        <taxon>Pseudomonadati</taxon>
        <taxon>Bacteroidota</taxon>
        <taxon>Cytophagia</taxon>
        <taxon>Cytophagales</taxon>
        <taxon>Fulvivirgaceae</taxon>
        <taxon>Chryseolinea</taxon>
    </lineage>
</organism>
<dbReference type="Pfam" id="PF04450">
    <property type="entry name" value="BSP"/>
    <property type="match status" value="1"/>
</dbReference>
<feature type="chain" id="PRO_5045244451" evidence="1">
    <location>
        <begin position="22"/>
        <end position="228"/>
    </location>
</feature>
<evidence type="ECO:0000313" key="3">
    <source>
        <dbReference type="Proteomes" id="UP000613030"/>
    </source>
</evidence>
<dbReference type="PANTHER" id="PTHR33321:SF12">
    <property type="entry name" value="PLANT BASIC SECRETORY PROTEIN (BSP) FAMILY PROTEIN"/>
    <property type="match status" value="1"/>
</dbReference>
<dbReference type="InterPro" id="IPR007541">
    <property type="entry name" value="Uncharacterised_BSP"/>
</dbReference>
<reference evidence="2 3" key="1">
    <citation type="submission" date="2021-01" db="EMBL/GenBank/DDBJ databases">
        <title>Chryseolinea sp. Jin1 Genome sequencing and assembly.</title>
        <authorList>
            <person name="Kim I."/>
        </authorList>
    </citation>
    <scope>NUCLEOTIDE SEQUENCE [LARGE SCALE GENOMIC DNA]</scope>
    <source>
        <strain evidence="2 3">Jin1</strain>
    </source>
</reference>
<accession>A0ABS1KU82</accession>
<dbReference type="EMBL" id="JAERRB010000005">
    <property type="protein sequence ID" value="MBL0742991.1"/>
    <property type="molecule type" value="Genomic_DNA"/>
</dbReference>
<keyword evidence="1" id="KW-0732">Signal</keyword>
<evidence type="ECO:0000256" key="1">
    <source>
        <dbReference type="SAM" id="SignalP"/>
    </source>
</evidence>